<dbReference type="RefSeq" id="WP_231043764.1">
    <property type="nucleotide sequence ID" value="NZ_CP106882.1"/>
</dbReference>
<reference evidence="13" key="1">
    <citation type="submission" date="2022-09" db="EMBL/GenBank/DDBJ databases">
        <title>The complete genome of Acidovorax sp. 5MLIR.</title>
        <authorList>
            <person name="Liu L."/>
            <person name="Yue J."/>
            <person name="Yang F."/>
            <person name="Yuan J."/>
            <person name="Li L."/>
        </authorList>
    </citation>
    <scope>NUCLEOTIDE SEQUENCE</scope>
    <source>
        <strain evidence="13">5MLIR</strain>
        <plasmid evidence="13">unnamed1</plasmid>
    </source>
</reference>
<accession>A0ABY6GE34</accession>
<evidence type="ECO:0000313" key="14">
    <source>
        <dbReference type="Proteomes" id="UP001162800"/>
    </source>
</evidence>
<organism evidence="13 14">
    <name type="scientific">Comamonas endophytica</name>
    <dbReference type="NCBI Taxonomy" id="2949090"/>
    <lineage>
        <taxon>Bacteria</taxon>
        <taxon>Pseudomonadati</taxon>
        <taxon>Pseudomonadota</taxon>
        <taxon>Betaproteobacteria</taxon>
        <taxon>Burkholderiales</taxon>
        <taxon>Comamonadaceae</taxon>
        <taxon>Comamonas</taxon>
    </lineage>
</organism>
<gene>
    <name evidence="13" type="ORF">M9799_18530</name>
</gene>
<keyword evidence="9" id="KW-0472">Membrane</keyword>
<evidence type="ECO:0000256" key="6">
    <source>
        <dbReference type="ARBA" id="ARBA00022963"/>
    </source>
</evidence>
<keyword evidence="13" id="KW-0614">Plasmid</keyword>
<name>A0ABY6GE34_9BURK</name>
<sequence length="316" mass="34301">MATHPHAWAAIAIALALALAAVLWRQARPAPPGGEVRLSRMGETAVIQPVHPPARAPRMQATPVSDPLLAPGLRHTLEMLLLEAGEAGDPPQLKQRIAALVGAHFPAGLTARALALAERYVDYRVALGQLNAPQDPDDPQALRHALRARDATRLRYFDIAEYDALFAREDETERHALARMEAALASGLDPEQRRLALQAADALLPTQKRAEYSAITEHLAAAEQTAAFDARNADPAIRHAVRSARWGEAAAQALAALDREEQHWQQRLAQYSQALAQPGRDGAALQLRQQLFSAQEQPRIDAALALRLMAAEAATE</sequence>
<evidence type="ECO:0000313" key="13">
    <source>
        <dbReference type="EMBL" id="UYG53371.1"/>
    </source>
</evidence>
<comment type="subcellular location">
    <subcellularLocation>
        <location evidence="1">Cell inner membrane</location>
        <topology evidence="1">Single-pass membrane protein</topology>
        <orientation evidence="1">Periplasmic side</orientation>
    </subcellularLocation>
</comment>
<evidence type="ECO:0000256" key="11">
    <source>
        <dbReference type="ARBA" id="ARBA00030948"/>
    </source>
</evidence>
<comment type="similarity">
    <text evidence="2">Belongs to the lipase chaperone family.</text>
</comment>
<geneLocation type="plasmid" evidence="13 14">
    <name>unnamed1</name>
</geneLocation>
<evidence type="ECO:0000256" key="12">
    <source>
        <dbReference type="ARBA" id="ARBA00031542"/>
    </source>
</evidence>
<protein>
    <recommendedName>
        <fullName evidence="11">Lipase helper protein</fullName>
    </recommendedName>
    <alternativeName>
        <fullName evidence="12">Lipase modulator</fullName>
    </alternativeName>
</protein>
<keyword evidence="10" id="KW-0143">Chaperone</keyword>
<dbReference type="SUPFAM" id="SSF158855">
    <property type="entry name" value="Lipase chaperone-like"/>
    <property type="match status" value="1"/>
</dbReference>
<keyword evidence="6" id="KW-0442">Lipid degradation</keyword>
<keyword evidence="5" id="KW-0812">Transmembrane</keyword>
<evidence type="ECO:0000256" key="10">
    <source>
        <dbReference type="ARBA" id="ARBA00023186"/>
    </source>
</evidence>
<keyword evidence="7" id="KW-1133">Transmembrane helix</keyword>
<evidence type="ECO:0000256" key="3">
    <source>
        <dbReference type="ARBA" id="ARBA00022475"/>
    </source>
</evidence>
<keyword evidence="4" id="KW-0997">Cell inner membrane</keyword>
<keyword evidence="8" id="KW-0443">Lipid metabolism</keyword>
<dbReference type="Proteomes" id="UP001162800">
    <property type="component" value="Plasmid unnamed1"/>
</dbReference>
<dbReference type="EMBL" id="CP106882">
    <property type="protein sequence ID" value="UYG53371.1"/>
    <property type="molecule type" value="Genomic_DNA"/>
</dbReference>
<keyword evidence="3" id="KW-1003">Cell membrane</keyword>
<proteinExistence type="inferred from homology"/>
<evidence type="ECO:0000256" key="5">
    <source>
        <dbReference type="ARBA" id="ARBA00022692"/>
    </source>
</evidence>
<keyword evidence="14" id="KW-1185">Reference proteome</keyword>
<dbReference type="InterPro" id="IPR004961">
    <property type="entry name" value="Lipase_chaperone"/>
</dbReference>
<evidence type="ECO:0000256" key="2">
    <source>
        <dbReference type="ARBA" id="ARBA00010358"/>
    </source>
</evidence>
<dbReference type="Pfam" id="PF03280">
    <property type="entry name" value="Lipase_chap"/>
    <property type="match status" value="1"/>
</dbReference>
<evidence type="ECO:0000256" key="4">
    <source>
        <dbReference type="ARBA" id="ARBA00022519"/>
    </source>
</evidence>
<evidence type="ECO:0000256" key="8">
    <source>
        <dbReference type="ARBA" id="ARBA00023098"/>
    </source>
</evidence>
<evidence type="ECO:0000256" key="7">
    <source>
        <dbReference type="ARBA" id="ARBA00022989"/>
    </source>
</evidence>
<evidence type="ECO:0000256" key="1">
    <source>
        <dbReference type="ARBA" id="ARBA00004383"/>
    </source>
</evidence>
<evidence type="ECO:0000256" key="9">
    <source>
        <dbReference type="ARBA" id="ARBA00023136"/>
    </source>
</evidence>